<keyword evidence="1" id="KW-0472">Membrane</keyword>
<dbReference type="RefSeq" id="WP_109653254.1">
    <property type="nucleotide sequence ID" value="NZ_JACWLN010000008.1"/>
</dbReference>
<evidence type="ECO:0000313" key="3">
    <source>
        <dbReference type="EMBL" id="PWK21666.1"/>
    </source>
</evidence>
<sequence length="156" mass="18256">MRNRVRKIKAFTLSEMIVVLLITTIVVGMAYSVLNLVQKQMNGIERNYEKKTDLNLLRQSLWIDFNRYDRVFYSAKSGELSFVNELGAMNYTVSGNLIIKEKDTFNINWEVQKFLFENKERSFGEIDAIYFETTKEFGSQPLFVNKTNSATTYMNQ</sequence>
<dbReference type="NCBIfam" id="TIGR02532">
    <property type="entry name" value="IV_pilin_GFxxxE"/>
    <property type="match status" value="1"/>
</dbReference>
<dbReference type="Proteomes" id="UP000651837">
    <property type="component" value="Unassembled WGS sequence"/>
</dbReference>
<dbReference type="Proteomes" id="UP000245667">
    <property type="component" value="Unassembled WGS sequence"/>
</dbReference>
<keyword evidence="1" id="KW-1133">Transmembrane helix</keyword>
<keyword evidence="1" id="KW-0812">Transmembrane</keyword>
<gene>
    <name evidence="2" type="ORF">HZY62_15365</name>
    <name evidence="3" type="ORF">LX92_03445</name>
</gene>
<feature type="transmembrane region" description="Helical" evidence="1">
    <location>
        <begin position="12"/>
        <end position="34"/>
    </location>
</feature>
<dbReference type="AlphaFoldDB" id="A0A316DVA3"/>
<dbReference type="EMBL" id="JACWLN010000008">
    <property type="protein sequence ID" value="MBD1261981.1"/>
    <property type="molecule type" value="Genomic_DNA"/>
</dbReference>
<dbReference type="EMBL" id="QGGQ01000010">
    <property type="protein sequence ID" value="PWK21666.1"/>
    <property type="molecule type" value="Genomic_DNA"/>
</dbReference>
<proteinExistence type="predicted"/>
<protein>
    <submittedName>
        <fullName evidence="3">Prepilin-type N-terminal cleavage/methylation domain-containing protein</fullName>
    </submittedName>
</protein>
<name>A0A316DVA3_9FLAO</name>
<evidence type="ECO:0000313" key="4">
    <source>
        <dbReference type="Proteomes" id="UP000245667"/>
    </source>
</evidence>
<comment type="caution">
    <text evidence="3">The sequence shown here is derived from an EMBL/GenBank/DDBJ whole genome shotgun (WGS) entry which is preliminary data.</text>
</comment>
<evidence type="ECO:0000256" key="1">
    <source>
        <dbReference type="SAM" id="Phobius"/>
    </source>
</evidence>
<evidence type="ECO:0000313" key="5">
    <source>
        <dbReference type="Proteomes" id="UP000651837"/>
    </source>
</evidence>
<evidence type="ECO:0000313" key="2">
    <source>
        <dbReference type="EMBL" id="MBD1261981.1"/>
    </source>
</evidence>
<accession>A0A316DVA3</accession>
<organism evidence="3 4">
    <name type="scientific">Maribacter polysiphoniae</name>
    <dbReference type="NCBI Taxonomy" id="429344"/>
    <lineage>
        <taxon>Bacteria</taxon>
        <taxon>Pseudomonadati</taxon>
        <taxon>Bacteroidota</taxon>
        <taxon>Flavobacteriia</taxon>
        <taxon>Flavobacteriales</taxon>
        <taxon>Flavobacteriaceae</taxon>
        <taxon>Maribacter</taxon>
    </lineage>
</organism>
<reference evidence="3 4" key="1">
    <citation type="submission" date="2018-05" db="EMBL/GenBank/DDBJ databases">
        <title>Genomic Encyclopedia of Archaeal and Bacterial Type Strains, Phase II (KMG-II): from individual species to whole genera.</title>
        <authorList>
            <person name="Goeker M."/>
        </authorList>
    </citation>
    <scope>NUCLEOTIDE SEQUENCE [LARGE SCALE GENOMIC DNA]</scope>
    <source>
        <strain evidence="3 4">DSM 23514</strain>
    </source>
</reference>
<keyword evidence="5" id="KW-1185">Reference proteome</keyword>
<dbReference type="Pfam" id="PF07963">
    <property type="entry name" value="N_methyl"/>
    <property type="match status" value="1"/>
</dbReference>
<dbReference type="OrthoDB" id="1189466at2"/>
<reference evidence="2 5" key="2">
    <citation type="submission" date="2020-07" db="EMBL/GenBank/DDBJ databases">
        <title>The draft genome sequence of Maribacter polysiphoniae KCTC 22021.</title>
        <authorList>
            <person name="Mu L."/>
        </authorList>
    </citation>
    <scope>NUCLEOTIDE SEQUENCE [LARGE SCALE GENOMIC DNA]</scope>
    <source>
        <strain evidence="2 5">KCTC 22021</strain>
    </source>
</reference>
<dbReference type="InterPro" id="IPR012902">
    <property type="entry name" value="N_methyl_site"/>
</dbReference>